<protein>
    <recommendedName>
        <fullName evidence="3">Lipoprotein</fullName>
    </recommendedName>
</protein>
<dbReference type="Proteomes" id="UP000618926">
    <property type="component" value="Unassembled WGS sequence"/>
</dbReference>
<name>A0ABR9NRB4_9BACT</name>
<evidence type="ECO:0008006" key="3">
    <source>
        <dbReference type="Google" id="ProtNLM"/>
    </source>
</evidence>
<organism evidence="1 2">
    <name type="scientific">Geobacter anodireducens</name>
    <dbReference type="NCBI Taxonomy" id="1340425"/>
    <lineage>
        <taxon>Bacteria</taxon>
        <taxon>Pseudomonadati</taxon>
        <taxon>Thermodesulfobacteriota</taxon>
        <taxon>Desulfuromonadia</taxon>
        <taxon>Geobacterales</taxon>
        <taxon>Geobacteraceae</taxon>
        <taxon>Geobacter</taxon>
    </lineage>
</organism>
<sequence length="213" mass="21846">MILKKLSGLLLIAGLLIGGCGGSGGDDLVGGLTLNASTNDLTAGNYQVTATAKYTHPSKDPLGTEIAFNTRVYTNISTLATYSATYKVNSSGEVGVVYPVVRQRSTPIFYDINASTGDLNQFKTVSVPAVSSLAVNPTALSFADTDTVGTAKTLALSGGVTPFSVSSTTADVEASVSDRTVTVILMANPVGPQTATLTITDALGTRLMVPIGY</sequence>
<evidence type="ECO:0000313" key="1">
    <source>
        <dbReference type="EMBL" id="MBE2886812.1"/>
    </source>
</evidence>
<dbReference type="EMBL" id="JADBFD010000002">
    <property type="protein sequence ID" value="MBE2886812.1"/>
    <property type="molecule type" value="Genomic_DNA"/>
</dbReference>
<comment type="caution">
    <text evidence="1">The sequence shown here is derived from an EMBL/GenBank/DDBJ whole genome shotgun (WGS) entry which is preliminary data.</text>
</comment>
<dbReference type="RefSeq" id="WP_145915390.1">
    <property type="nucleotide sequence ID" value="NZ_JADBFD010000002.1"/>
</dbReference>
<gene>
    <name evidence="1" type="ORF">IIE05_02385</name>
</gene>
<reference evidence="1 2" key="1">
    <citation type="submission" date="2020-10" db="EMBL/GenBank/DDBJ databases">
        <title>Investigation of anaerobic biodegradation of phenanthrene by a sulfate-dependent Geobacter anodireducens strain PheS2.</title>
        <authorList>
            <person name="Zhang Z."/>
        </authorList>
    </citation>
    <scope>NUCLEOTIDE SEQUENCE [LARGE SCALE GENOMIC DNA]</scope>
    <source>
        <strain evidence="1 2">PheS2</strain>
    </source>
</reference>
<accession>A0ABR9NRB4</accession>
<dbReference type="PROSITE" id="PS51257">
    <property type="entry name" value="PROKAR_LIPOPROTEIN"/>
    <property type="match status" value="1"/>
</dbReference>
<evidence type="ECO:0000313" key="2">
    <source>
        <dbReference type="Proteomes" id="UP000618926"/>
    </source>
</evidence>
<keyword evidence="2" id="KW-1185">Reference proteome</keyword>
<proteinExistence type="predicted"/>